<gene>
    <name evidence="5" type="ORF">TWF506_004195</name>
</gene>
<sequence length="576" mass="63049">MYKNPQALGIRPGSPSENQPSPNVRQTPNYNSRSNFTYHLQTIMASNIGRGMASLYADLLEPKPTKSDQPSTISKSPVIFAPGATQSSPNDTASGSDQLASAKKQVSSAALRFQPIPRRPQPNQQKAVKRAGINAFAKQSKSDAPNDHSLESATASSTAALATRAPIIKSTLEDWATNDDDDVNGFYASRQRGGRKRRKKNKEKDIEKAVQSWDDIYDPSRPNQYEEYRDSEEKDQEMRDWRDRLYGRRQAFSSDESDDGQARFSVKGFAPPASFGFAPPPNLDQPSEPEPQNEPAPMLDAATGDEIWMMRARMSQTASAPTGTVASSTLQDREPPPPPPEEASDRPSVSLGAIGSSSTNSVTISRAPVIYSLPPAPPDLGQDSDFDQSEAFEDDNKDITSESAQDLDAPKSNRPGQRGFAERLMSKYGWTKGTGLGANSSGMVHALQVKANKGKDSKGVGKILDKNKKRGDDGGKFGKMSEVVVLHKMVDGLEAEDPAVLMQEIGDECSEKYGRIERVHIVHKQSEDAPSKVFVQFTSQLSALRAVNALEGRMFNGNTIEARFFDADEFEAWLRN</sequence>
<reference evidence="5 6" key="1">
    <citation type="submission" date="2019-10" db="EMBL/GenBank/DDBJ databases">
        <authorList>
            <person name="Palmer J.M."/>
        </authorList>
    </citation>
    <scope>NUCLEOTIDE SEQUENCE [LARGE SCALE GENOMIC DNA]</scope>
    <source>
        <strain evidence="5 6">TWF506</strain>
    </source>
</reference>
<dbReference type="Pfam" id="PF00076">
    <property type="entry name" value="RRM_1"/>
    <property type="match status" value="1"/>
</dbReference>
<feature type="compositionally biased region" description="Polar residues" evidence="2">
    <location>
        <begin position="314"/>
        <end position="330"/>
    </location>
</feature>
<evidence type="ECO:0000256" key="2">
    <source>
        <dbReference type="SAM" id="MobiDB-lite"/>
    </source>
</evidence>
<dbReference type="InterPro" id="IPR040052">
    <property type="entry name" value="RBM17"/>
</dbReference>
<evidence type="ECO:0008006" key="7">
    <source>
        <dbReference type="Google" id="ProtNLM"/>
    </source>
</evidence>
<dbReference type="InterPro" id="IPR000504">
    <property type="entry name" value="RRM_dom"/>
</dbReference>
<name>A0AAN8RI71_9PEZI</name>
<feature type="domain" description="RRM" evidence="3">
    <location>
        <begin position="489"/>
        <end position="567"/>
    </location>
</feature>
<feature type="compositionally biased region" description="Basic and acidic residues" evidence="2">
    <location>
        <begin position="140"/>
        <end position="150"/>
    </location>
</feature>
<dbReference type="GO" id="GO:0071011">
    <property type="term" value="C:precatalytic spliceosome"/>
    <property type="evidence" value="ECO:0007669"/>
    <property type="project" value="TreeGrafter"/>
</dbReference>
<proteinExistence type="predicted"/>
<evidence type="ECO:0000313" key="5">
    <source>
        <dbReference type="EMBL" id="KAK6497950.1"/>
    </source>
</evidence>
<dbReference type="GO" id="GO:0003723">
    <property type="term" value="F:RNA binding"/>
    <property type="evidence" value="ECO:0007669"/>
    <property type="project" value="UniProtKB-UniRule"/>
</dbReference>
<dbReference type="PANTHER" id="PTHR13288:SF8">
    <property type="entry name" value="SPLICING FACTOR 45"/>
    <property type="match status" value="1"/>
</dbReference>
<feature type="region of interest" description="Disordered" evidence="2">
    <location>
        <begin position="63"/>
        <end position="158"/>
    </location>
</feature>
<dbReference type="AlphaFoldDB" id="A0AAN8RI71"/>
<feature type="region of interest" description="Disordered" evidence="2">
    <location>
        <begin position="179"/>
        <end position="359"/>
    </location>
</feature>
<keyword evidence="1" id="KW-0694">RNA-binding</keyword>
<evidence type="ECO:0000259" key="4">
    <source>
        <dbReference type="PROSITE" id="PS50174"/>
    </source>
</evidence>
<feature type="compositionally biased region" description="Pro residues" evidence="2">
    <location>
        <begin position="278"/>
        <end position="294"/>
    </location>
</feature>
<feature type="region of interest" description="Disordered" evidence="2">
    <location>
        <begin position="1"/>
        <end position="32"/>
    </location>
</feature>
<dbReference type="Proteomes" id="UP001307849">
    <property type="component" value="Unassembled WGS sequence"/>
</dbReference>
<dbReference type="PANTHER" id="PTHR13288">
    <property type="entry name" value="SPLICING FACTOR 45 SPF45"/>
    <property type="match status" value="1"/>
</dbReference>
<dbReference type="GO" id="GO:0045292">
    <property type="term" value="P:mRNA cis splicing, via spliceosome"/>
    <property type="evidence" value="ECO:0007669"/>
    <property type="project" value="InterPro"/>
</dbReference>
<accession>A0AAN8RI71</accession>
<feature type="compositionally biased region" description="Low complexity" evidence="2">
    <location>
        <begin position="268"/>
        <end position="277"/>
    </location>
</feature>
<evidence type="ECO:0000313" key="6">
    <source>
        <dbReference type="Proteomes" id="UP001307849"/>
    </source>
</evidence>
<feature type="domain" description="G-patch" evidence="4">
    <location>
        <begin position="417"/>
        <end position="465"/>
    </location>
</feature>
<dbReference type="SUPFAM" id="SSF54928">
    <property type="entry name" value="RNA-binding domain, RBD"/>
    <property type="match status" value="1"/>
</dbReference>
<dbReference type="PROSITE" id="PS50174">
    <property type="entry name" value="G_PATCH"/>
    <property type="match status" value="1"/>
</dbReference>
<feature type="compositionally biased region" description="Basic residues" evidence="2">
    <location>
        <begin position="192"/>
        <end position="201"/>
    </location>
</feature>
<dbReference type="InterPro" id="IPR003954">
    <property type="entry name" value="RRM_euk-type"/>
</dbReference>
<feature type="compositionally biased region" description="Polar residues" evidence="2">
    <location>
        <begin position="84"/>
        <end position="108"/>
    </location>
</feature>
<dbReference type="SMART" id="SM00443">
    <property type="entry name" value="G_patch"/>
    <property type="match status" value="1"/>
</dbReference>
<dbReference type="PROSITE" id="PS50102">
    <property type="entry name" value="RRM"/>
    <property type="match status" value="1"/>
</dbReference>
<dbReference type="InterPro" id="IPR012677">
    <property type="entry name" value="Nucleotide-bd_a/b_plait_sf"/>
</dbReference>
<keyword evidence="6" id="KW-1185">Reference proteome</keyword>
<dbReference type="SMART" id="SM00361">
    <property type="entry name" value="RRM_1"/>
    <property type="match status" value="1"/>
</dbReference>
<dbReference type="EMBL" id="JAVHJM010000014">
    <property type="protein sequence ID" value="KAK6497950.1"/>
    <property type="molecule type" value="Genomic_DNA"/>
</dbReference>
<dbReference type="Gene3D" id="3.30.70.330">
    <property type="match status" value="1"/>
</dbReference>
<organism evidence="5 6">
    <name type="scientific">Arthrobotrys conoides</name>
    <dbReference type="NCBI Taxonomy" id="74498"/>
    <lineage>
        <taxon>Eukaryota</taxon>
        <taxon>Fungi</taxon>
        <taxon>Dikarya</taxon>
        <taxon>Ascomycota</taxon>
        <taxon>Pezizomycotina</taxon>
        <taxon>Orbiliomycetes</taxon>
        <taxon>Orbiliales</taxon>
        <taxon>Orbiliaceae</taxon>
        <taxon>Arthrobotrys</taxon>
    </lineage>
</organism>
<feature type="compositionally biased region" description="Basic and acidic residues" evidence="2">
    <location>
        <begin position="224"/>
        <end position="246"/>
    </location>
</feature>
<protein>
    <recommendedName>
        <fullName evidence="7">G-patch domain-containing protein</fullName>
    </recommendedName>
</protein>
<dbReference type="InterPro" id="IPR035979">
    <property type="entry name" value="RBD_domain_sf"/>
</dbReference>
<evidence type="ECO:0000259" key="3">
    <source>
        <dbReference type="PROSITE" id="PS50102"/>
    </source>
</evidence>
<dbReference type="InterPro" id="IPR000467">
    <property type="entry name" value="G_patch_dom"/>
</dbReference>
<feature type="compositionally biased region" description="Polar residues" evidence="2">
    <location>
        <begin position="15"/>
        <end position="32"/>
    </location>
</feature>
<comment type="caution">
    <text evidence="5">The sequence shown here is derived from an EMBL/GenBank/DDBJ whole genome shotgun (WGS) entry which is preliminary data.</text>
</comment>
<feature type="compositionally biased region" description="Low complexity" evidence="2">
    <location>
        <begin position="112"/>
        <end position="125"/>
    </location>
</feature>
<evidence type="ECO:0000256" key="1">
    <source>
        <dbReference type="PROSITE-ProRule" id="PRU00176"/>
    </source>
</evidence>
<dbReference type="Pfam" id="PF01585">
    <property type="entry name" value="G-patch"/>
    <property type="match status" value="1"/>
</dbReference>